<organism evidence="1 2">
    <name type="scientific">Parascaris equorum</name>
    <name type="common">Equine roundworm</name>
    <dbReference type="NCBI Taxonomy" id="6256"/>
    <lineage>
        <taxon>Eukaryota</taxon>
        <taxon>Metazoa</taxon>
        <taxon>Ecdysozoa</taxon>
        <taxon>Nematoda</taxon>
        <taxon>Chromadorea</taxon>
        <taxon>Rhabditida</taxon>
        <taxon>Spirurina</taxon>
        <taxon>Ascaridomorpha</taxon>
        <taxon>Ascaridoidea</taxon>
        <taxon>Ascarididae</taxon>
        <taxon>Parascaris</taxon>
    </lineage>
</organism>
<reference evidence="2" key="1">
    <citation type="submission" date="2022-11" db="UniProtKB">
        <authorList>
            <consortium name="WormBaseParasite"/>
        </authorList>
    </citation>
    <scope>IDENTIFICATION</scope>
</reference>
<proteinExistence type="predicted"/>
<dbReference type="AlphaFoldDB" id="A0A914RQS1"/>
<name>A0A914RQS1_PAREQ</name>
<evidence type="ECO:0000313" key="1">
    <source>
        <dbReference type="Proteomes" id="UP000887564"/>
    </source>
</evidence>
<keyword evidence="1" id="KW-1185">Reference proteome</keyword>
<dbReference type="Proteomes" id="UP000887564">
    <property type="component" value="Unplaced"/>
</dbReference>
<protein>
    <submittedName>
        <fullName evidence="2">Uncharacterized protein</fullName>
    </submittedName>
</protein>
<sequence length="53" mass="6016">MIKLINVTCVTETTPKGESVHQNDKCNHTSNALLRHLKRETAFNNKTVHTDEP</sequence>
<dbReference type="WBParaSite" id="PEQ_0000717301-mRNA-1">
    <property type="protein sequence ID" value="PEQ_0000717301-mRNA-1"/>
    <property type="gene ID" value="PEQ_0000717301"/>
</dbReference>
<accession>A0A914RQS1</accession>
<evidence type="ECO:0000313" key="2">
    <source>
        <dbReference type="WBParaSite" id="PEQ_0000717301-mRNA-1"/>
    </source>
</evidence>